<dbReference type="EMBL" id="JBFXLU010000023">
    <property type="protein sequence ID" value="KAL2852816.1"/>
    <property type="molecule type" value="Genomic_DNA"/>
</dbReference>
<feature type="region of interest" description="Disordered" evidence="1">
    <location>
        <begin position="785"/>
        <end position="808"/>
    </location>
</feature>
<organism evidence="2 3">
    <name type="scientific">Aspergillus pseudoustus</name>
    <dbReference type="NCBI Taxonomy" id="1810923"/>
    <lineage>
        <taxon>Eukaryota</taxon>
        <taxon>Fungi</taxon>
        <taxon>Dikarya</taxon>
        <taxon>Ascomycota</taxon>
        <taxon>Pezizomycotina</taxon>
        <taxon>Eurotiomycetes</taxon>
        <taxon>Eurotiomycetidae</taxon>
        <taxon>Eurotiales</taxon>
        <taxon>Aspergillaceae</taxon>
        <taxon>Aspergillus</taxon>
        <taxon>Aspergillus subgen. Nidulantes</taxon>
    </lineage>
</organism>
<gene>
    <name evidence="2" type="ORF">BJY01DRAFT_244395</name>
</gene>
<feature type="region of interest" description="Disordered" evidence="1">
    <location>
        <begin position="229"/>
        <end position="297"/>
    </location>
</feature>
<feature type="compositionally biased region" description="Polar residues" evidence="1">
    <location>
        <begin position="151"/>
        <end position="165"/>
    </location>
</feature>
<feature type="compositionally biased region" description="Polar residues" evidence="1">
    <location>
        <begin position="537"/>
        <end position="581"/>
    </location>
</feature>
<protein>
    <recommendedName>
        <fullName evidence="4">Ataxin-2 C-terminal domain-containing protein</fullName>
    </recommendedName>
</protein>
<sequence length="808" mass="87343">MAEASKERLNEVQMASVLYLGTARREYISTVDGTRLRNTRVEVIEATRKSNVPGSDEQRLAGANKSRLDGWANMYKKIGDTRDLEGLEPLLNGQSHRLQLNDMIRKMKDPKHVPFGRNIDSSMRGAQHIPGSGSRSVGTVPKQHAGRAVSKATQPVPKSSQSRRSFNPPFARNDGVWRKSFKEQKPAGKTTSSAPNILPLKTRRPIFNGPRAISSPEDFLAAARSMAATKETVNSKTKKPTPRVQWPPVAAKPPSVCQSLHQKTTCGDEGRRPLSNKPQPAGISSSSLSSDPSEEKITPHALADEIEGIHPDISSGSPNPEPSEEHLRASSVDVTGQVDGKPSSTEPQTFVVAEQNAPLITPVPESHGLLLDLTCATPSNFGLEPGLSPALEELKGLEFTQSTEPPVSNIYGLLSANRKLNFGEIANTEVEPFEADNPETCLSLIDEELAAEYRREIDIICKILEQTSLTDTFCSKLTECKVELELRLRLRRAPKSDVEHSRQFSTPKAPVPKGAGISDAATLPEATKPNGEPSSPPTDTTRSQSRLNATAPQFTPQAFTQYRSISNDTSTDSLGSFQPTPSKALRQPKTESVANDEREIAVSQDNHHLPQPCPWSTWTDSTVIASGIPESGHIFGDHLLPGGRRRKPLEIKRTEDAKKPEESHIIGDHLLPGRRTAQTLTMKTGVHLTATSVLTRAAAPKPGFITFSLPVPPKPATPNIASIEKAPKGSLFAPSSPAFSPPTLCLRPNNTPTATGRANGVSKPAPAILESTHAPKLQSQAATVLAAPRKSTNSQGLQGSRYADAKWL</sequence>
<evidence type="ECO:0000313" key="2">
    <source>
        <dbReference type="EMBL" id="KAL2852816.1"/>
    </source>
</evidence>
<name>A0ABR4KKL7_9EURO</name>
<evidence type="ECO:0008006" key="4">
    <source>
        <dbReference type="Google" id="ProtNLM"/>
    </source>
</evidence>
<feature type="compositionally biased region" description="Polar residues" evidence="1">
    <location>
        <begin position="256"/>
        <end position="265"/>
    </location>
</feature>
<feature type="region of interest" description="Disordered" evidence="1">
    <location>
        <begin position="309"/>
        <end position="346"/>
    </location>
</feature>
<proteinExistence type="predicted"/>
<evidence type="ECO:0000256" key="1">
    <source>
        <dbReference type="SAM" id="MobiDB-lite"/>
    </source>
</evidence>
<feature type="region of interest" description="Disordered" evidence="1">
    <location>
        <begin position="122"/>
        <end position="202"/>
    </location>
</feature>
<feature type="compositionally biased region" description="Basic and acidic residues" evidence="1">
    <location>
        <begin position="175"/>
        <end position="186"/>
    </location>
</feature>
<accession>A0ABR4KKL7</accession>
<keyword evidence="3" id="KW-1185">Reference proteome</keyword>
<reference evidence="2 3" key="1">
    <citation type="submission" date="2024-07" db="EMBL/GenBank/DDBJ databases">
        <title>Section-level genome sequencing and comparative genomics of Aspergillus sections Usti and Cavernicolus.</title>
        <authorList>
            <consortium name="Lawrence Berkeley National Laboratory"/>
            <person name="Nybo J.L."/>
            <person name="Vesth T.C."/>
            <person name="Theobald S."/>
            <person name="Frisvad J.C."/>
            <person name="Larsen T.O."/>
            <person name="Kjaerboelling I."/>
            <person name="Rothschild-Mancinelli K."/>
            <person name="Lyhne E.K."/>
            <person name="Kogle M.E."/>
            <person name="Barry K."/>
            <person name="Clum A."/>
            <person name="Na H."/>
            <person name="Ledsgaard L."/>
            <person name="Lin J."/>
            <person name="Lipzen A."/>
            <person name="Kuo A."/>
            <person name="Riley R."/>
            <person name="Mondo S."/>
            <person name="Labutti K."/>
            <person name="Haridas S."/>
            <person name="Pangalinan J."/>
            <person name="Salamov A.A."/>
            <person name="Simmons B.A."/>
            <person name="Magnuson J.K."/>
            <person name="Chen J."/>
            <person name="Drula E."/>
            <person name="Henrissat B."/>
            <person name="Wiebenga A."/>
            <person name="Lubbers R.J."/>
            <person name="Gomes A.C."/>
            <person name="Makela M.R."/>
            <person name="Stajich J."/>
            <person name="Grigoriev I.V."/>
            <person name="Mortensen U.H."/>
            <person name="De Vries R.P."/>
            <person name="Baker S.E."/>
            <person name="Andersen M.R."/>
        </authorList>
    </citation>
    <scope>NUCLEOTIDE SEQUENCE [LARGE SCALE GENOMIC DNA]</scope>
    <source>
        <strain evidence="2 3">CBS 123904</strain>
    </source>
</reference>
<evidence type="ECO:0000313" key="3">
    <source>
        <dbReference type="Proteomes" id="UP001610446"/>
    </source>
</evidence>
<dbReference type="Proteomes" id="UP001610446">
    <property type="component" value="Unassembled WGS sequence"/>
</dbReference>
<comment type="caution">
    <text evidence="2">The sequence shown here is derived from an EMBL/GenBank/DDBJ whole genome shotgun (WGS) entry which is preliminary data.</text>
</comment>
<feature type="region of interest" description="Disordered" evidence="1">
    <location>
        <begin position="495"/>
        <end position="594"/>
    </location>
</feature>